<dbReference type="SUPFAM" id="SSF55681">
    <property type="entry name" value="Class II aaRS and biotin synthetases"/>
    <property type="match status" value="1"/>
</dbReference>
<comment type="subcellular location">
    <subcellularLocation>
        <location evidence="1 9">Cytoplasm</location>
    </subcellularLocation>
</comment>
<keyword evidence="5 9" id="KW-0547">Nucleotide-binding</keyword>
<evidence type="ECO:0000313" key="12">
    <source>
        <dbReference type="Proteomes" id="UP000600547"/>
    </source>
</evidence>
<evidence type="ECO:0000256" key="3">
    <source>
        <dbReference type="ARBA" id="ARBA00022490"/>
    </source>
</evidence>
<dbReference type="Pfam" id="PF00152">
    <property type="entry name" value="tRNA-synt_2"/>
    <property type="match status" value="1"/>
</dbReference>
<dbReference type="GO" id="GO:0017101">
    <property type="term" value="C:aminoacyl-tRNA synthetase multienzyme complex"/>
    <property type="evidence" value="ECO:0007669"/>
    <property type="project" value="TreeGrafter"/>
</dbReference>
<feature type="site" description="Important for tRNA non-discrimination" evidence="9">
    <location>
        <position position="118"/>
    </location>
</feature>
<dbReference type="Pfam" id="PF01336">
    <property type="entry name" value="tRNA_anti-codon"/>
    <property type="match status" value="1"/>
</dbReference>
<accession>A0A8H9GLX0</accession>
<keyword evidence="6 9" id="KW-0067">ATP-binding</keyword>
<dbReference type="Gene3D" id="2.40.50.140">
    <property type="entry name" value="Nucleic acid-binding proteins"/>
    <property type="match status" value="1"/>
</dbReference>
<comment type="function">
    <text evidence="9">Aspartyl-tRNA synthetase with relaxed tRNA specificity since it is able to aspartylate not only its cognate tRNA(Asp) but also tRNA(Asn). Reaction proceeds in two steps: L-aspartate is first activated by ATP to form Asp-AMP and then transferred to the acceptor end of tRNA(Asp/Asn).</text>
</comment>
<feature type="binding site" evidence="9">
    <location>
        <position position="399"/>
    </location>
    <ligand>
        <name>ATP</name>
        <dbReference type="ChEBI" id="CHEBI:30616"/>
    </ligand>
</feature>
<dbReference type="InterPro" id="IPR012340">
    <property type="entry name" value="NA-bd_OB-fold"/>
</dbReference>
<dbReference type="PANTHER" id="PTHR43450">
    <property type="entry name" value="ASPARTYL-TRNA SYNTHETASE"/>
    <property type="match status" value="1"/>
</dbReference>
<dbReference type="InterPro" id="IPR004364">
    <property type="entry name" value="Aa-tRNA-synt_II"/>
</dbReference>
<evidence type="ECO:0000256" key="2">
    <source>
        <dbReference type="ARBA" id="ARBA00005312"/>
    </source>
</evidence>
<reference evidence="12" key="1">
    <citation type="journal article" date="2019" name="Int. J. Syst. Evol. Microbiol.">
        <title>The Global Catalogue of Microorganisms (GCM) 10K type strain sequencing project: providing services to taxonomists for standard genome sequencing and annotation.</title>
        <authorList>
            <consortium name="The Broad Institute Genomics Platform"/>
            <consortium name="The Broad Institute Genome Sequencing Center for Infectious Disease"/>
            <person name="Wu L."/>
            <person name="Ma J."/>
        </authorList>
    </citation>
    <scope>NUCLEOTIDE SEQUENCE [LARGE SCALE GENOMIC DNA]</scope>
    <source>
        <strain evidence="12">JCM 31047</strain>
    </source>
</reference>
<keyword evidence="12" id="KW-1185">Reference proteome</keyword>
<comment type="catalytic activity">
    <reaction evidence="9">
        <text>tRNA(Asx) + L-aspartate + ATP = L-aspartyl-tRNA(Asx) + AMP + diphosphate</text>
        <dbReference type="Rhea" id="RHEA:18349"/>
        <dbReference type="Rhea" id="RHEA-COMP:9710"/>
        <dbReference type="Rhea" id="RHEA-COMP:9711"/>
        <dbReference type="ChEBI" id="CHEBI:29991"/>
        <dbReference type="ChEBI" id="CHEBI:30616"/>
        <dbReference type="ChEBI" id="CHEBI:33019"/>
        <dbReference type="ChEBI" id="CHEBI:78442"/>
        <dbReference type="ChEBI" id="CHEBI:78516"/>
        <dbReference type="ChEBI" id="CHEBI:456215"/>
        <dbReference type="EC" id="6.1.1.23"/>
    </reaction>
</comment>
<dbReference type="EMBL" id="BMQG01000001">
    <property type="protein sequence ID" value="GGM30470.1"/>
    <property type="molecule type" value="Genomic_DNA"/>
</dbReference>
<evidence type="ECO:0000259" key="10">
    <source>
        <dbReference type="PROSITE" id="PS50862"/>
    </source>
</evidence>
<dbReference type="AlphaFoldDB" id="A0A8H9GLX0"/>
<dbReference type="NCBIfam" id="NF003483">
    <property type="entry name" value="PRK05159.1"/>
    <property type="match status" value="1"/>
</dbReference>
<evidence type="ECO:0000256" key="7">
    <source>
        <dbReference type="ARBA" id="ARBA00022917"/>
    </source>
</evidence>
<dbReference type="InterPro" id="IPR002312">
    <property type="entry name" value="Asp/Asn-tRNA-synth_IIb"/>
</dbReference>
<dbReference type="Proteomes" id="UP000600547">
    <property type="component" value="Unassembled WGS sequence"/>
</dbReference>
<dbReference type="HAMAP" id="MF_02075">
    <property type="entry name" value="Asp_tRNA_synth_type2"/>
    <property type="match status" value="1"/>
</dbReference>
<evidence type="ECO:0000256" key="8">
    <source>
        <dbReference type="ARBA" id="ARBA00023146"/>
    </source>
</evidence>
<evidence type="ECO:0000256" key="4">
    <source>
        <dbReference type="ARBA" id="ARBA00022598"/>
    </source>
</evidence>
<dbReference type="InterPro" id="IPR045864">
    <property type="entry name" value="aa-tRNA-synth_II/BPL/LPL"/>
</dbReference>
<proteinExistence type="inferred from homology"/>
<feature type="binding site" evidence="9">
    <location>
        <position position="406"/>
    </location>
    <ligand>
        <name>L-aspartate</name>
        <dbReference type="ChEBI" id="CHEBI:29991"/>
    </ligand>
</feature>
<keyword evidence="3 9" id="KW-0963">Cytoplasm</keyword>
<dbReference type="CDD" id="cd04100">
    <property type="entry name" value="Asp_Lys_Asn_RS_N"/>
    <property type="match status" value="1"/>
</dbReference>
<dbReference type="Gene3D" id="3.30.930.10">
    <property type="entry name" value="Bira Bifunctional Protein, Domain 2"/>
    <property type="match status" value="1"/>
</dbReference>
<feature type="binding site" evidence="9">
    <location>
        <begin position="447"/>
        <end position="450"/>
    </location>
    <ligand>
        <name>ATP</name>
        <dbReference type="ChEBI" id="CHEBI:30616"/>
    </ligand>
</feature>
<name>A0A8H9GLX0_9DEIO</name>
<dbReference type="PROSITE" id="PS50862">
    <property type="entry name" value="AA_TRNA_LIGASE_II"/>
    <property type="match status" value="1"/>
</dbReference>
<evidence type="ECO:0000256" key="5">
    <source>
        <dbReference type="ARBA" id="ARBA00022741"/>
    </source>
</evidence>
<feature type="domain" description="Aminoacyl-transfer RNA synthetases class-II family profile" evidence="10">
    <location>
        <begin position="171"/>
        <end position="476"/>
    </location>
</feature>
<dbReference type="SUPFAM" id="SSF50249">
    <property type="entry name" value="Nucleic acid-binding proteins"/>
    <property type="match status" value="1"/>
</dbReference>
<dbReference type="NCBIfam" id="TIGR00458">
    <property type="entry name" value="aspS_nondisc"/>
    <property type="match status" value="1"/>
</dbReference>
<comment type="subunit">
    <text evidence="9">Homodimer.</text>
</comment>
<dbReference type="GO" id="GO:0004815">
    <property type="term" value="F:aspartate-tRNA ligase activity"/>
    <property type="evidence" value="ECO:0007669"/>
    <property type="project" value="UniProtKB-UniRule"/>
</dbReference>
<dbReference type="GO" id="GO:0005829">
    <property type="term" value="C:cytosol"/>
    <property type="evidence" value="ECO:0007669"/>
    <property type="project" value="TreeGrafter"/>
</dbReference>
<evidence type="ECO:0000313" key="11">
    <source>
        <dbReference type="EMBL" id="GGM30470.1"/>
    </source>
</evidence>
<sequence>MIPARGRHAAYRAPDTLTGVGGFSVNTDAQGARMTTPATEPAQQRLPRTLTRDLRNHDGQTVRLQGFVHARRDLGGVQFLVLRDVSGVTQCVGSGLTLPLAESSVEVTGKVKAHPKAPGGFEVQVEDFRVISAAVEPAPVEIPKMEWNVNPETMLDYRVVTVRGLKERAALKVQAELVAAFRDHLMTEGFTEISTPKIVSAGAEGGANLFPIDYFGHPAYLAQSPQLYKQIMVGVFERVFEVAPVYRAEEHATSRHLNEYLSLDVEMGFIEDEEDVMSLENRLLAAIMTRLKTTAQAEFDLLGATLPDVPAHIPRITLLDARALVTEKYGHQVGGKDLDPEAERLLCQHYAESEGSDFVFVTKYPRAARPFYAHPDANPDGTPSTEITRGFDLLFRGIEITSGGQRIHDHAMLMDSIATYKLNPETLEGYTEVFKYGMPPHGGFAIGAERLTAKLLGISNVRYARAFPRDRHRLTP</sequence>
<keyword evidence="7 9" id="KW-0648">Protein biosynthesis</keyword>
<evidence type="ECO:0000256" key="6">
    <source>
        <dbReference type="ARBA" id="ARBA00022840"/>
    </source>
</evidence>
<dbReference type="InterPro" id="IPR006195">
    <property type="entry name" value="aa-tRNA-synth_II"/>
</dbReference>
<dbReference type="PRINTS" id="PR01042">
    <property type="entry name" value="TRNASYNTHASP"/>
</dbReference>
<feature type="binding site" evidence="9">
    <location>
        <position position="402"/>
    </location>
    <ligand>
        <name>L-aspartate</name>
        <dbReference type="ChEBI" id="CHEBI:29991"/>
    </ligand>
</feature>
<dbReference type="GO" id="GO:0050560">
    <property type="term" value="F:aspartate-tRNA(Asn) ligase activity"/>
    <property type="evidence" value="ECO:0007669"/>
    <property type="project" value="UniProtKB-EC"/>
</dbReference>
<organism evidence="11 12">
    <name type="scientific">Deinococcus arenae</name>
    <dbReference type="NCBI Taxonomy" id="1452751"/>
    <lineage>
        <taxon>Bacteria</taxon>
        <taxon>Thermotogati</taxon>
        <taxon>Deinococcota</taxon>
        <taxon>Deinococci</taxon>
        <taxon>Deinococcales</taxon>
        <taxon>Deinococcaceae</taxon>
        <taxon>Deinococcus</taxon>
    </lineage>
</organism>
<dbReference type="FunFam" id="3.30.930.10:FF:000214">
    <property type="entry name" value="Aspartate--tRNA(Asp/Asn) ligase"/>
    <property type="match status" value="1"/>
</dbReference>
<comment type="similarity">
    <text evidence="2 9">Belongs to the class-II aminoacyl-tRNA synthetase family. Type 2 subfamily.</text>
</comment>
<dbReference type="CDD" id="cd00776">
    <property type="entry name" value="AsxRS_core"/>
    <property type="match status" value="1"/>
</dbReference>
<dbReference type="EC" id="6.1.1.23" evidence="9"/>
<dbReference type="GO" id="GO:0006422">
    <property type="term" value="P:aspartyl-tRNA aminoacylation"/>
    <property type="evidence" value="ECO:0007669"/>
    <property type="project" value="UniProtKB-UniRule"/>
</dbReference>
<feature type="binding site" evidence="9">
    <location>
        <begin position="255"/>
        <end position="257"/>
    </location>
    <ligand>
        <name>ATP</name>
        <dbReference type="ChEBI" id="CHEBI:30616"/>
    </ligand>
</feature>
<gene>
    <name evidence="11" type="primary">aspS2</name>
    <name evidence="9" type="synonym">aspS</name>
    <name evidence="11" type="ORF">GCM10008956_03140</name>
</gene>
<dbReference type="GO" id="GO:0005524">
    <property type="term" value="F:ATP binding"/>
    <property type="evidence" value="ECO:0007669"/>
    <property type="project" value="UniProtKB-UniRule"/>
</dbReference>
<keyword evidence="4 9" id="KW-0436">Ligase</keyword>
<dbReference type="InterPro" id="IPR004365">
    <property type="entry name" value="NA-bd_OB_tRNA"/>
</dbReference>
<keyword evidence="8 9" id="KW-0030">Aminoacyl-tRNA synthetase</keyword>
<feature type="binding site" evidence="9">
    <location>
        <begin position="247"/>
        <end position="249"/>
    </location>
    <ligand>
        <name>ATP</name>
        <dbReference type="ChEBI" id="CHEBI:30616"/>
    </ligand>
</feature>
<comment type="caution">
    <text evidence="11">The sequence shown here is derived from an EMBL/GenBank/DDBJ whole genome shotgun (WGS) entry which is preliminary data.</text>
</comment>
<feature type="region of interest" description="Aspartate" evidence="9">
    <location>
        <begin position="226"/>
        <end position="229"/>
    </location>
</feature>
<evidence type="ECO:0000256" key="9">
    <source>
        <dbReference type="HAMAP-Rule" id="MF_02075"/>
    </source>
</evidence>
<feature type="binding site" evidence="9">
    <location>
        <position position="204"/>
    </location>
    <ligand>
        <name>L-aspartate</name>
        <dbReference type="ChEBI" id="CHEBI:29991"/>
    </ligand>
</feature>
<protein>
    <recommendedName>
        <fullName evidence="9">Aspartate--tRNA(Asp/Asn) ligase</fullName>
        <ecNumber evidence="9">6.1.1.23</ecNumber>
    </recommendedName>
    <alternativeName>
        <fullName evidence="9">Aspartyl-tRNA synthetase</fullName>
        <shortName evidence="9">AspRS</shortName>
    </alternativeName>
    <alternativeName>
        <fullName evidence="9">Non-discriminating aspartyl-tRNA synthetase</fullName>
        <shortName evidence="9">ND-AspRS</shortName>
    </alternativeName>
</protein>
<dbReference type="GO" id="GO:0003723">
    <property type="term" value="F:RNA binding"/>
    <property type="evidence" value="ECO:0007669"/>
    <property type="project" value="TreeGrafter"/>
</dbReference>
<dbReference type="PANTHER" id="PTHR43450:SF1">
    <property type="entry name" value="ASPARTATE--TRNA LIGASE, CYTOPLASMIC"/>
    <property type="match status" value="1"/>
</dbReference>
<feature type="binding site" evidence="9">
    <location>
        <position position="247"/>
    </location>
    <ligand>
        <name>L-aspartate</name>
        <dbReference type="ChEBI" id="CHEBI:29991"/>
    </ligand>
</feature>
<dbReference type="InterPro" id="IPR004523">
    <property type="entry name" value="Asp-tRNA_synthase_2"/>
</dbReference>
<evidence type="ECO:0000256" key="1">
    <source>
        <dbReference type="ARBA" id="ARBA00004496"/>
    </source>
</evidence>